<organism evidence="8 9">
    <name type="scientific">Actinophytocola xanthii</name>
    <dbReference type="NCBI Taxonomy" id="1912961"/>
    <lineage>
        <taxon>Bacteria</taxon>
        <taxon>Bacillati</taxon>
        <taxon>Actinomycetota</taxon>
        <taxon>Actinomycetes</taxon>
        <taxon>Pseudonocardiales</taxon>
        <taxon>Pseudonocardiaceae</taxon>
    </lineage>
</organism>
<reference evidence="8 9" key="1">
    <citation type="submission" date="2016-12" db="EMBL/GenBank/DDBJ databases">
        <title>The draft genome sequence of Actinophytocola sp. 11-183.</title>
        <authorList>
            <person name="Wang W."/>
            <person name="Yuan L."/>
        </authorList>
    </citation>
    <scope>NUCLEOTIDE SEQUENCE [LARGE SCALE GENOMIC DNA]</scope>
    <source>
        <strain evidence="8 9">11-183</strain>
    </source>
</reference>
<dbReference type="SUPFAM" id="SSF88946">
    <property type="entry name" value="Sigma2 domain of RNA polymerase sigma factors"/>
    <property type="match status" value="1"/>
</dbReference>
<evidence type="ECO:0000256" key="4">
    <source>
        <dbReference type="ARBA" id="ARBA00023125"/>
    </source>
</evidence>
<dbReference type="GO" id="GO:0003677">
    <property type="term" value="F:DNA binding"/>
    <property type="evidence" value="ECO:0007669"/>
    <property type="project" value="UniProtKB-KW"/>
</dbReference>
<dbReference type="AlphaFoldDB" id="A0A1Q8CR27"/>
<dbReference type="InterPro" id="IPR013324">
    <property type="entry name" value="RNA_pol_sigma_r3/r4-like"/>
</dbReference>
<sequence length="198" mass="22087">MRVRVGTRWANLEGRERHAACLLAARDGDRGAFAALIGDLSPLVWHVARSNGLGRVEAEDVAQTVWLAFVRHIHRLSDPSALAAWLITTTRREANHLARQSQRTRTVELGGPATGELAAPDPSPEDQVLRGDRDRALWLAFNRLTPRCQELLRLTVLAGRAEYRAVAEELGIPVGSIGPTRRRCLSLLQRYYEQENGR</sequence>
<dbReference type="EMBL" id="MSIE01000025">
    <property type="protein sequence ID" value="OLF16826.1"/>
    <property type="molecule type" value="Genomic_DNA"/>
</dbReference>
<keyword evidence="9" id="KW-1185">Reference proteome</keyword>
<dbReference type="NCBIfam" id="TIGR02937">
    <property type="entry name" value="sigma70-ECF"/>
    <property type="match status" value="1"/>
</dbReference>
<evidence type="ECO:0000256" key="6">
    <source>
        <dbReference type="SAM" id="MobiDB-lite"/>
    </source>
</evidence>
<dbReference type="STRING" id="1912961.BU204_15055"/>
<keyword evidence="4" id="KW-0238">DNA-binding</keyword>
<keyword evidence="2" id="KW-0805">Transcription regulation</keyword>
<protein>
    <submittedName>
        <fullName evidence="8">RNA polymerase subunit sigma</fullName>
    </submittedName>
</protein>
<keyword evidence="3" id="KW-0731">Sigma factor</keyword>
<dbReference type="Proteomes" id="UP000185596">
    <property type="component" value="Unassembled WGS sequence"/>
</dbReference>
<accession>A0A1Q8CR27</accession>
<dbReference type="GO" id="GO:0016987">
    <property type="term" value="F:sigma factor activity"/>
    <property type="evidence" value="ECO:0007669"/>
    <property type="project" value="UniProtKB-KW"/>
</dbReference>
<dbReference type="PANTHER" id="PTHR43133">
    <property type="entry name" value="RNA POLYMERASE ECF-TYPE SIGMA FACTO"/>
    <property type="match status" value="1"/>
</dbReference>
<evidence type="ECO:0000256" key="2">
    <source>
        <dbReference type="ARBA" id="ARBA00023015"/>
    </source>
</evidence>
<comment type="similarity">
    <text evidence="1">Belongs to the sigma-70 factor family. ECF subfamily.</text>
</comment>
<dbReference type="InterPro" id="IPR013325">
    <property type="entry name" value="RNA_pol_sigma_r2"/>
</dbReference>
<evidence type="ECO:0000256" key="5">
    <source>
        <dbReference type="ARBA" id="ARBA00023163"/>
    </source>
</evidence>
<dbReference type="InterPro" id="IPR014284">
    <property type="entry name" value="RNA_pol_sigma-70_dom"/>
</dbReference>
<evidence type="ECO:0000313" key="8">
    <source>
        <dbReference type="EMBL" id="OLF16826.1"/>
    </source>
</evidence>
<dbReference type="Gene3D" id="1.10.1740.10">
    <property type="match status" value="1"/>
</dbReference>
<feature type="region of interest" description="Disordered" evidence="6">
    <location>
        <begin position="98"/>
        <end position="126"/>
    </location>
</feature>
<evidence type="ECO:0000259" key="7">
    <source>
        <dbReference type="Pfam" id="PF04542"/>
    </source>
</evidence>
<name>A0A1Q8CR27_9PSEU</name>
<gene>
    <name evidence="8" type="ORF">BU204_15055</name>
</gene>
<dbReference type="InterPro" id="IPR039425">
    <property type="entry name" value="RNA_pol_sigma-70-like"/>
</dbReference>
<dbReference type="PANTHER" id="PTHR43133:SF8">
    <property type="entry name" value="RNA POLYMERASE SIGMA FACTOR HI_1459-RELATED"/>
    <property type="match status" value="1"/>
</dbReference>
<evidence type="ECO:0000256" key="3">
    <source>
        <dbReference type="ARBA" id="ARBA00023082"/>
    </source>
</evidence>
<proteinExistence type="inferred from homology"/>
<dbReference type="Gene3D" id="1.10.10.10">
    <property type="entry name" value="Winged helix-like DNA-binding domain superfamily/Winged helix DNA-binding domain"/>
    <property type="match status" value="1"/>
</dbReference>
<dbReference type="GO" id="GO:0006352">
    <property type="term" value="P:DNA-templated transcription initiation"/>
    <property type="evidence" value="ECO:0007669"/>
    <property type="project" value="InterPro"/>
</dbReference>
<evidence type="ECO:0000256" key="1">
    <source>
        <dbReference type="ARBA" id="ARBA00010641"/>
    </source>
</evidence>
<evidence type="ECO:0000313" key="9">
    <source>
        <dbReference type="Proteomes" id="UP000185596"/>
    </source>
</evidence>
<dbReference type="InterPro" id="IPR007627">
    <property type="entry name" value="RNA_pol_sigma70_r2"/>
</dbReference>
<dbReference type="InterPro" id="IPR036388">
    <property type="entry name" value="WH-like_DNA-bd_sf"/>
</dbReference>
<dbReference type="SUPFAM" id="SSF88659">
    <property type="entry name" value="Sigma3 and sigma4 domains of RNA polymerase sigma factors"/>
    <property type="match status" value="1"/>
</dbReference>
<feature type="domain" description="RNA polymerase sigma-70 region 2" evidence="7">
    <location>
        <begin position="37"/>
        <end position="103"/>
    </location>
</feature>
<comment type="caution">
    <text evidence="8">The sequence shown here is derived from an EMBL/GenBank/DDBJ whole genome shotgun (WGS) entry which is preliminary data.</text>
</comment>
<dbReference type="Pfam" id="PF04542">
    <property type="entry name" value="Sigma70_r2"/>
    <property type="match status" value="1"/>
</dbReference>
<keyword evidence="5" id="KW-0804">Transcription</keyword>